<dbReference type="PANTHER" id="PTHR43798:SF33">
    <property type="entry name" value="HYDROLASE, PUTATIVE (AFU_ORTHOLOGUE AFUA_2G14860)-RELATED"/>
    <property type="match status" value="1"/>
</dbReference>
<evidence type="ECO:0000313" key="4">
    <source>
        <dbReference type="Proteomes" id="UP000028623"/>
    </source>
</evidence>
<dbReference type="GO" id="GO:0047372">
    <property type="term" value="F:monoacylglycerol lipase activity"/>
    <property type="evidence" value="ECO:0007669"/>
    <property type="project" value="TreeGrafter"/>
</dbReference>
<dbReference type="eggNOG" id="COG0596">
    <property type="taxonomic scope" value="Bacteria"/>
</dbReference>
<evidence type="ECO:0000259" key="2">
    <source>
        <dbReference type="Pfam" id="PF00561"/>
    </source>
</evidence>
<organism evidence="3 4">
    <name type="scientific">Epilithonimonas lactis</name>
    <dbReference type="NCBI Taxonomy" id="421072"/>
    <lineage>
        <taxon>Bacteria</taxon>
        <taxon>Pseudomonadati</taxon>
        <taxon>Bacteroidota</taxon>
        <taxon>Flavobacteriia</taxon>
        <taxon>Flavobacteriales</taxon>
        <taxon>Weeksellaceae</taxon>
        <taxon>Chryseobacterium group</taxon>
        <taxon>Epilithonimonas</taxon>
    </lineage>
</organism>
<dbReference type="InterPro" id="IPR029058">
    <property type="entry name" value="AB_hydrolase_fold"/>
</dbReference>
<name>A0A085BGC7_9FLAO</name>
<keyword evidence="1" id="KW-0732">Signal</keyword>
<dbReference type="Pfam" id="PF00561">
    <property type="entry name" value="Abhydrolase_1"/>
    <property type="match status" value="1"/>
</dbReference>
<dbReference type="EMBL" id="JPLY01000004">
    <property type="protein sequence ID" value="KFC21522.1"/>
    <property type="molecule type" value="Genomic_DNA"/>
</dbReference>
<dbReference type="GO" id="GO:0016020">
    <property type="term" value="C:membrane"/>
    <property type="evidence" value="ECO:0007669"/>
    <property type="project" value="TreeGrafter"/>
</dbReference>
<dbReference type="PRINTS" id="PR00412">
    <property type="entry name" value="EPOXHYDRLASE"/>
</dbReference>
<evidence type="ECO:0000256" key="1">
    <source>
        <dbReference type="SAM" id="SignalP"/>
    </source>
</evidence>
<dbReference type="InterPro" id="IPR050266">
    <property type="entry name" value="AB_hydrolase_sf"/>
</dbReference>
<dbReference type="InterPro" id="IPR000073">
    <property type="entry name" value="AB_hydrolase_1"/>
</dbReference>
<proteinExistence type="predicted"/>
<accession>A0A085BGC7</accession>
<dbReference type="STRING" id="421072.SAMN04488097_0951"/>
<keyword evidence="4" id="KW-1185">Reference proteome</keyword>
<dbReference type="PANTHER" id="PTHR43798">
    <property type="entry name" value="MONOACYLGLYCEROL LIPASE"/>
    <property type="match status" value="1"/>
</dbReference>
<protein>
    <recommendedName>
        <fullName evidence="2">AB hydrolase-1 domain-containing protein</fullName>
    </recommendedName>
</protein>
<reference evidence="3 4" key="1">
    <citation type="submission" date="2014-07" db="EMBL/GenBank/DDBJ databases">
        <title>Epilithonimonas lactis LMG 22401 Genome.</title>
        <authorList>
            <person name="Pipes S.E."/>
            <person name="Stropko S.J."/>
        </authorList>
    </citation>
    <scope>NUCLEOTIDE SEQUENCE [LARGE SCALE GENOMIC DNA]</scope>
    <source>
        <strain evidence="3 4">LMG 24401</strain>
    </source>
</reference>
<gene>
    <name evidence="3" type="ORF">IO89_15245</name>
</gene>
<comment type="caution">
    <text evidence="3">The sequence shown here is derived from an EMBL/GenBank/DDBJ whole genome shotgun (WGS) entry which is preliminary data.</text>
</comment>
<feature type="domain" description="AB hydrolase-1" evidence="2">
    <location>
        <begin position="55"/>
        <end position="299"/>
    </location>
</feature>
<dbReference type="Gene3D" id="3.40.50.1820">
    <property type="entry name" value="alpha/beta hydrolase"/>
    <property type="match status" value="1"/>
</dbReference>
<evidence type="ECO:0000313" key="3">
    <source>
        <dbReference type="EMBL" id="KFC21522.1"/>
    </source>
</evidence>
<feature type="chain" id="PRO_5001786897" description="AB hydrolase-1 domain-containing protein" evidence="1">
    <location>
        <begin position="25"/>
        <end position="316"/>
    </location>
</feature>
<sequence>MKKNQFKILAFLMLLLFFSTTNFAQSSAEKDIEDHIAKLDDQQIHYLKLGSGPKTLVLLHGWPETSLMWKQMMPKLLGNNEYTIITPDLRGINGSSIPTAEFDKATLAKDVHKLIQYLKLKNVIIIGHDIGGMVTYAYARLYPKEILGFAILDVPLPGLGTWDQLMTTEHVWHFRLHDQKPLAEELVLGKQDIYFRYFIRGHSASPDAVADTSINSYANSYSTYASLNAGFEWYRAFGEDVSFNRSHKEKINVPLLLVGAEFSMKESLTITKDSLQSFGITNIRTAVVDKAGHYIVEEKAEETFKIISKFISEVAR</sequence>
<dbReference type="AlphaFoldDB" id="A0A085BGC7"/>
<dbReference type="InterPro" id="IPR000639">
    <property type="entry name" value="Epox_hydrolase-like"/>
</dbReference>
<dbReference type="OrthoDB" id="9773293at2"/>
<dbReference type="GO" id="GO:0046464">
    <property type="term" value="P:acylglycerol catabolic process"/>
    <property type="evidence" value="ECO:0007669"/>
    <property type="project" value="TreeGrafter"/>
</dbReference>
<dbReference type="SUPFAM" id="SSF53474">
    <property type="entry name" value="alpha/beta-Hydrolases"/>
    <property type="match status" value="1"/>
</dbReference>
<dbReference type="Proteomes" id="UP000028623">
    <property type="component" value="Unassembled WGS sequence"/>
</dbReference>
<feature type="signal peptide" evidence="1">
    <location>
        <begin position="1"/>
        <end position="24"/>
    </location>
</feature>